<dbReference type="AlphaFoldDB" id="F8PM39"/>
<evidence type="ECO:0000313" key="2">
    <source>
        <dbReference type="Proteomes" id="UP000008063"/>
    </source>
</evidence>
<proteinExistence type="predicted"/>
<dbReference type="Proteomes" id="UP000008063">
    <property type="component" value="Unassembled WGS sequence"/>
</dbReference>
<evidence type="ECO:0000313" key="1">
    <source>
        <dbReference type="EMBL" id="EGO02671.1"/>
    </source>
</evidence>
<dbReference type="EMBL" id="GL945476">
    <property type="protein sequence ID" value="EGO02671.1"/>
    <property type="molecule type" value="Genomic_DNA"/>
</dbReference>
<gene>
    <name evidence="1" type="ORF">SERLA73DRAFT_150329</name>
</gene>
<name>F8PM39_SERL3</name>
<reference evidence="2" key="1">
    <citation type="journal article" date="2011" name="Science">
        <title>The plant cell wall-decomposing machinery underlies the functional diversity of forest fungi.</title>
        <authorList>
            <person name="Eastwood D.C."/>
            <person name="Floudas D."/>
            <person name="Binder M."/>
            <person name="Majcherczyk A."/>
            <person name="Schneider P."/>
            <person name="Aerts A."/>
            <person name="Asiegbu F.O."/>
            <person name="Baker S.E."/>
            <person name="Barry K."/>
            <person name="Bendiksby M."/>
            <person name="Blumentritt M."/>
            <person name="Coutinho P.M."/>
            <person name="Cullen D."/>
            <person name="de Vries R.P."/>
            <person name="Gathman A."/>
            <person name="Goodell B."/>
            <person name="Henrissat B."/>
            <person name="Ihrmark K."/>
            <person name="Kauserud H."/>
            <person name="Kohler A."/>
            <person name="LaButti K."/>
            <person name="Lapidus A."/>
            <person name="Lavin J.L."/>
            <person name="Lee Y.-H."/>
            <person name="Lindquist E."/>
            <person name="Lilly W."/>
            <person name="Lucas S."/>
            <person name="Morin E."/>
            <person name="Murat C."/>
            <person name="Oguiza J.A."/>
            <person name="Park J."/>
            <person name="Pisabarro A.G."/>
            <person name="Riley R."/>
            <person name="Rosling A."/>
            <person name="Salamov A."/>
            <person name="Schmidt O."/>
            <person name="Schmutz J."/>
            <person name="Skrede I."/>
            <person name="Stenlid J."/>
            <person name="Wiebenga A."/>
            <person name="Xie X."/>
            <person name="Kuees U."/>
            <person name="Hibbett D.S."/>
            <person name="Hoffmeister D."/>
            <person name="Hoegberg N."/>
            <person name="Martin F."/>
            <person name="Grigoriev I.V."/>
            <person name="Watkinson S.C."/>
        </authorList>
    </citation>
    <scope>NUCLEOTIDE SEQUENCE [LARGE SCALE GENOMIC DNA]</scope>
    <source>
        <strain evidence="2">strain S7.3</strain>
    </source>
</reference>
<dbReference type="HOGENOM" id="CLU_1595553_0_0_1"/>
<accession>F8PM39</accession>
<dbReference type="InParanoid" id="F8PM39"/>
<protein>
    <submittedName>
        <fullName evidence="1">Uncharacterized protein</fullName>
    </submittedName>
</protein>
<sequence>MLLNFNYNHSLMLWNPITMFMIFEAQLTLLNYHAASTAQIESQAMRSLSFQDVGSSAADIGAGRSNQDSDLGPYSLSNDFNVPWDVREQLAKNMNDLGVAEYAWEKSSIGTRNFKFLFNNHGSGFDPPFGKFCHVSYKNAGVSNNFNFFVEILFNGTSALSVLDFFN</sequence>
<keyword evidence="2" id="KW-1185">Reference proteome</keyword>
<organism evidence="2">
    <name type="scientific">Serpula lacrymans var. lacrymans (strain S7.3)</name>
    <name type="common">Dry rot fungus</name>
    <dbReference type="NCBI Taxonomy" id="936435"/>
    <lineage>
        <taxon>Eukaryota</taxon>
        <taxon>Fungi</taxon>
        <taxon>Dikarya</taxon>
        <taxon>Basidiomycota</taxon>
        <taxon>Agaricomycotina</taxon>
        <taxon>Agaricomycetes</taxon>
        <taxon>Agaricomycetidae</taxon>
        <taxon>Boletales</taxon>
        <taxon>Coniophorineae</taxon>
        <taxon>Serpulaceae</taxon>
        <taxon>Serpula</taxon>
    </lineage>
</organism>